<reference evidence="4" key="2">
    <citation type="journal article" date="2017" name="J. Anim. Genet.">
        <title>Multiple reference genome sequences of hot pepper reveal the massive evolution of plant disease resistance genes by retroduplication.</title>
        <authorList>
            <person name="Kim S."/>
            <person name="Park J."/>
            <person name="Yeom S.-I."/>
            <person name="Kim Y.-M."/>
            <person name="Seo E."/>
            <person name="Kim K.-T."/>
            <person name="Kim M.-S."/>
            <person name="Lee J.M."/>
            <person name="Cheong K."/>
            <person name="Shin H.-S."/>
            <person name="Kim S.-B."/>
            <person name="Han K."/>
            <person name="Lee J."/>
            <person name="Park M."/>
            <person name="Lee H.-A."/>
            <person name="Lee H.-Y."/>
            <person name="Lee Y."/>
            <person name="Oh S."/>
            <person name="Lee J.H."/>
            <person name="Choi E."/>
            <person name="Choi E."/>
            <person name="Lee S.E."/>
            <person name="Jeon J."/>
            <person name="Kim H."/>
            <person name="Choi G."/>
            <person name="Song H."/>
            <person name="Lee J."/>
            <person name="Lee S.-C."/>
            <person name="Kwon J.-K."/>
            <person name="Lee H.-Y."/>
            <person name="Koo N."/>
            <person name="Hong Y."/>
            <person name="Kim R.W."/>
            <person name="Kang W.-H."/>
            <person name="Huh J.H."/>
            <person name="Kang B.-C."/>
            <person name="Yang T.-J."/>
            <person name="Lee Y.-H."/>
            <person name="Bennetzen J.L."/>
            <person name="Choi D."/>
        </authorList>
    </citation>
    <scope>NUCLEOTIDE SEQUENCE [LARGE SCALE GENOMIC DNA]</scope>
    <source>
        <strain evidence="4">cv. PBC81</strain>
    </source>
</reference>
<keyword evidence="1" id="KW-0520">NAD</keyword>
<dbReference type="PROSITE" id="PS50104">
    <property type="entry name" value="TIR"/>
    <property type="match status" value="1"/>
</dbReference>
<gene>
    <name evidence="3" type="ORF">CQW23_27518</name>
</gene>
<dbReference type="Pfam" id="PF01582">
    <property type="entry name" value="TIR"/>
    <property type="match status" value="1"/>
</dbReference>
<dbReference type="AlphaFoldDB" id="A0A2G2VDV7"/>
<keyword evidence="4" id="KW-1185">Reference proteome</keyword>
<dbReference type="EMBL" id="MLFT02000012">
    <property type="protein sequence ID" value="PHT31181.1"/>
    <property type="molecule type" value="Genomic_DNA"/>
</dbReference>
<reference evidence="3 4" key="1">
    <citation type="journal article" date="2017" name="Genome Biol.">
        <title>New reference genome sequences of hot pepper reveal the massive evolution of plant disease-resistance genes by retroduplication.</title>
        <authorList>
            <person name="Kim S."/>
            <person name="Park J."/>
            <person name="Yeom S.I."/>
            <person name="Kim Y.M."/>
            <person name="Seo E."/>
            <person name="Kim K.T."/>
            <person name="Kim M.S."/>
            <person name="Lee J.M."/>
            <person name="Cheong K."/>
            <person name="Shin H.S."/>
            <person name="Kim S.B."/>
            <person name="Han K."/>
            <person name="Lee J."/>
            <person name="Park M."/>
            <person name="Lee H.A."/>
            <person name="Lee H.Y."/>
            <person name="Lee Y."/>
            <person name="Oh S."/>
            <person name="Lee J.H."/>
            <person name="Choi E."/>
            <person name="Choi E."/>
            <person name="Lee S.E."/>
            <person name="Jeon J."/>
            <person name="Kim H."/>
            <person name="Choi G."/>
            <person name="Song H."/>
            <person name="Lee J."/>
            <person name="Lee S.C."/>
            <person name="Kwon J.K."/>
            <person name="Lee H.Y."/>
            <person name="Koo N."/>
            <person name="Hong Y."/>
            <person name="Kim R.W."/>
            <person name="Kang W.H."/>
            <person name="Huh J.H."/>
            <person name="Kang B.C."/>
            <person name="Yang T.J."/>
            <person name="Lee Y.H."/>
            <person name="Bennetzen J.L."/>
            <person name="Choi D."/>
        </authorList>
    </citation>
    <scope>NUCLEOTIDE SEQUENCE [LARGE SCALE GENOMIC DNA]</scope>
    <source>
        <strain evidence="4">cv. PBC81</strain>
    </source>
</reference>
<dbReference type="Proteomes" id="UP000224567">
    <property type="component" value="Unassembled WGS sequence"/>
</dbReference>
<proteinExistence type="predicted"/>
<name>A0A2G2VDV7_CAPBA</name>
<organism evidence="3 4">
    <name type="scientific">Capsicum baccatum</name>
    <name type="common">Peruvian pepper</name>
    <dbReference type="NCBI Taxonomy" id="33114"/>
    <lineage>
        <taxon>Eukaryota</taxon>
        <taxon>Viridiplantae</taxon>
        <taxon>Streptophyta</taxon>
        <taxon>Embryophyta</taxon>
        <taxon>Tracheophyta</taxon>
        <taxon>Spermatophyta</taxon>
        <taxon>Magnoliopsida</taxon>
        <taxon>eudicotyledons</taxon>
        <taxon>Gunneridae</taxon>
        <taxon>Pentapetalae</taxon>
        <taxon>asterids</taxon>
        <taxon>lamiids</taxon>
        <taxon>Solanales</taxon>
        <taxon>Solanaceae</taxon>
        <taxon>Solanoideae</taxon>
        <taxon>Capsiceae</taxon>
        <taxon>Capsicum</taxon>
    </lineage>
</organism>
<dbReference type="InterPro" id="IPR035897">
    <property type="entry name" value="Toll_tir_struct_dom_sf"/>
</dbReference>
<feature type="domain" description="TIR" evidence="2">
    <location>
        <begin position="17"/>
        <end position="77"/>
    </location>
</feature>
<dbReference type="InterPro" id="IPR000157">
    <property type="entry name" value="TIR_dom"/>
</dbReference>
<comment type="caution">
    <text evidence="3">The sequence shown here is derived from an EMBL/GenBank/DDBJ whole genome shotgun (WGS) entry which is preliminary data.</text>
</comment>
<accession>A0A2G2VDV7</accession>
<evidence type="ECO:0000256" key="1">
    <source>
        <dbReference type="ARBA" id="ARBA00023027"/>
    </source>
</evidence>
<protein>
    <recommendedName>
        <fullName evidence="2">TIR domain-containing protein</fullName>
    </recommendedName>
</protein>
<evidence type="ECO:0000259" key="2">
    <source>
        <dbReference type="PROSITE" id="PS50104"/>
    </source>
</evidence>
<evidence type="ECO:0000313" key="3">
    <source>
        <dbReference type="EMBL" id="PHT31181.1"/>
    </source>
</evidence>
<dbReference type="Gene3D" id="3.40.50.10140">
    <property type="entry name" value="Toll/interleukin-1 receptor homology (TIR) domain"/>
    <property type="match status" value="1"/>
</dbReference>
<evidence type="ECO:0000313" key="4">
    <source>
        <dbReference type="Proteomes" id="UP000224567"/>
    </source>
</evidence>
<dbReference type="GO" id="GO:0007165">
    <property type="term" value="P:signal transduction"/>
    <property type="evidence" value="ECO:0007669"/>
    <property type="project" value="InterPro"/>
</dbReference>
<sequence>MASSSSFASNSQYRPRWKYAVFLSFRGEDARKTFAGHLYQGLKSRGLFTFLDDTRIEDGDSIPEELLKAIEVVTPLF</sequence>
<dbReference type="PANTHER" id="PTHR32009">
    <property type="entry name" value="TMV RESISTANCE PROTEIN N-LIKE"/>
    <property type="match status" value="1"/>
</dbReference>
<dbReference type="OrthoDB" id="1303096at2759"/>
<dbReference type="SUPFAM" id="SSF52200">
    <property type="entry name" value="Toll/Interleukin receptor TIR domain"/>
    <property type="match status" value="1"/>
</dbReference>
<dbReference type="PANTHER" id="PTHR32009:SF99">
    <property type="entry name" value="TMV RESISTANCE PROTEIN N"/>
    <property type="match status" value="1"/>
</dbReference>